<comment type="caution">
    <text evidence="2">The sequence shown here is derived from an EMBL/GenBank/DDBJ whole genome shotgun (WGS) entry which is preliminary data.</text>
</comment>
<protein>
    <submittedName>
        <fullName evidence="2">Endonuclease/exonuclease/phosphatase</fullName>
    </submittedName>
</protein>
<dbReference type="InterPro" id="IPR036691">
    <property type="entry name" value="Endo/exonu/phosph_ase_sf"/>
</dbReference>
<dbReference type="Pfam" id="PF03372">
    <property type="entry name" value="Exo_endo_phos"/>
    <property type="match status" value="1"/>
</dbReference>
<organism evidence="2 3">
    <name type="scientific">Streptomyces pyxinae</name>
    <dbReference type="NCBI Taxonomy" id="2970734"/>
    <lineage>
        <taxon>Bacteria</taxon>
        <taxon>Bacillati</taxon>
        <taxon>Actinomycetota</taxon>
        <taxon>Actinomycetes</taxon>
        <taxon>Kitasatosporales</taxon>
        <taxon>Streptomycetaceae</taxon>
        <taxon>Streptomyces</taxon>
    </lineage>
</organism>
<dbReference type="RefSeq" id="WP_258785364.1">
    <property type="nucleotide sequence ID" value="NZ_JANUGQ010000002.1"/>
</dbReference>
<evidence type="ECO:0000259" key="1">
    <source>
        <dbReference type="Pfam" id="PF03372"/>
    </source>
</evidence>
<dbReference type="Proteomes" id="UP001431313">
    <property type="component" value="Unassembled WGS sequence"/>
</dbReference>
<dbReference type="EMBL" id="JANUGQ010000002">
    <property type="protein sequence ID" value="MCS0634724.1"/>
    <property type="molecule type" value="Genomic_DNA"/>
</dbReference>
<evidence type="ECO:0000313" key="3">
    <source>
        <dbReference type="Proteomes" id="UP001431313"/>
    </source>
</evidence>
<feature type="domain" description="Endonuclease/exonuclease/phosphatase" evidence="1">
    <location>
        <begin position="10"/>
        <end position="164"/>
    </location>
</feature>
<keyword evidence="3" id="KW-1185">Reference proteome</keyword>
<sequence length="274" mass="29922">MTSAGTLGVLTFNLNNPSRGQAERQLAYLAARPEQILVLTETADSAGCALLERRFTDAGYSVAFPGPEPRGERGVMIVSRLATRPSPSGVNYLPHRAVAVTADTTTGPLEVFGIYVPSRDATPAKITRKQTFLTDLAAALHGGDDRARLLIGDFNLLEPDHSPRYRFFQPWEYAFYTGLGAQGYVDAFRTAHPQARAYSWVGKTGDGYRYDHAHLSGRLTDRLLGAAYAHEPRTMPERLTDHSALSVELTLTPARTLAVVPPARTEQQPAPALF</sequence>
<dbReference type="PANTHER" id="PTHR43250">
    <property type="entry name" value="EXODEOXYRIBONUCLEASE III"/>
    <property type="match status" value="1"/>
</dbReference>
<keyword evidence="2" id="KW-0540">Nuclease</keyword>
<accession>A0ABT2CBF7</accession>
<dbReference type="GO" id="GO:0004519">
    <property type="term" value="F:endonuclease activity"/>
    <property type="evidence" value="ECO:0007669"/>
    <property type="project" value="UniProtKB-KW"/>
</dbReference>
<dbReference type="PANTHER" id="PTHR43250:SF2">
    <property type="entry name" value="EXODEOXYRIBONUCLEASE III"/>
    <property type="match status" value="1"/>
</dbReference>
<dbReference type="Gene3D" id="3.60.10.10">
    <property type="entry name" value="Endonuclease/exonuclease/phosphatase"/>
    <property type="match status" value="1"/>
</dbReference>
<keyword evidence="2" id="KW-0378">Hydrolase</keyword>
<dbReference type="InterPro" id="IPR005135">
    <property type="entry name" value="Endo/exonuclease/phosphatase"/>
</dbReference>
<evidence type="ECO:0000313" key="2">
    <source>
        <dbReference type="EMBL" id="MCS0634724.1"/>
    </source>
</evidence>
<dbReference type="InterPro" id="IPR037493">
    <property type="entry name" value="ExoIII-like"/>
</dbReference>
<reference evidence="2" key="1">
    <citation type="submission" date="2022-08" db="EMBL/GenBank/DDBJ databases">
        <authorList>
            <person name="Somphong A."/>
            <person name="Phongsopitanun W."/>
        </authorList>
    </citation>
    <scope>NUCLEOTIDE SEQUENCE</scope>
    <source>
        <strain evidence="2">LP05-1</strain>
    </source>
</reference>
<proteinExistence type="predicted"/>
<gene>
    <name evidence="2" type="ORF">NX801_03420</name>
</gene>
<keyword evidence="2" id="KW-0255">Endonuclease</keyword>
<dbReference type="SUPFAM" id="SSF56219">
    <property type="entry name" value="DNase I-like"/>
    <property type="match status" value="1"/>
</dbReference>
<name>A0ABT2CBF7_9ACTN</name>